<keyword evidence="15" id="KW-1185">Reference proteome</keyword>
<dbReference type="GO" id="GO:0006227">
    <property type="term" value="P:dUDP biosynthetic process"/>
    <property type="evidence" value="ECO:0007669"/>
    <property type="project" value="TreeGrafter"/>
</dbReference>
<dbReference type="InterPro" id="IPR027417">
    <property type="entry name" value="P-loop_NTPase"/>
</dbReference>
<dbReference type="PANTHER" id="PTHR10344:SF4">
    <property type="entry name" value="UMP-CMP KINASE 2, MITOCHONDRIAL"/>
    <property type="match status" value="1"/>
</dbReference>
<dbReference type="Gene3D" id="3.40.50.300">
    <property type="entry name" value="P-loop containing nucleotide triphosphate hydrolases"/>
    <property type="match status" value="1"/>
</dbReference>
<dbReference type="FunFam" id="3.40.50.300:FF:000225">
    <property type="entry name" value="Thymidylate kinase"/>
    <property type="match status" value="1"/>
</dbReference>
<evidence type="ECO:0000259" key="12">
    <source>
        <dbReference type="Pfam" id="PF02223"/>
    </source>
</evidence>
<evidence type="ECO:0000313" key="16">
    <source>
        <dbReference type="Proteomes" id="UP000317904"/>
    </source>
</evidence>
<dbReference type="EMBL" id="CP034044">
    <property type="protein sequence ID" value="AZG68921.1"/>
    <property type="molecule type" value="Genomic_DNA"/>
</dbReference>
<dbReference type="InterPro" id="IPR018094">
    <property type="entry name" value="Thymidylate_kinase"/>
</dbReference>
<comment type="catalytic activity">
    <reaction evidence="9 11">
        <text>dTMP + ATP = dTDP + ADP</text>
        <dbReference type="Rhea" id="RHEA:13517"/>
        <dbReference type="ChEBI" id="CHEBI:30616"/>
        <dbReference type="ChEBI" id="CHEBI:58369"/>
        <dbReference type="ChEBI" id="CHEBI:63528"/>
        <dbReference type="ChEBI" id="CHEBI:456216"/>
        <dbReference type="EC" id="2.7.4.9"/>
    </reaction>
</comment>
<evidence type="ECO:0000313" key="15">
    <source>
        <dbReference type="Proteomes" id="UP000275883"/>
    </source>
</evidence>
<evidence type="ECO:0000256" key="1">
    <source>
        <dbReference type="ARBA" id="ARBA00009776"/>
    </source>
</evidence>
<dbReference type="GO" id="GO:0006233">
    <property type="term" value="P:dTDP biosynthetic process"/>
    <property type="evidence" value="ECO:0007669"/>
    <property type="project" value="InterPro"/>
</dbReference>
<feature type="binding site" evidence="11">
    <location>
        <begin position="14"/>
        <end position="21"/>
    </location>
    <ligand>
        <name>ATP</name>
        <dbReference type="ChEBI" id="CHEBI:30616"/>
    </ligand>
</feature>
<evidence type="ECO:0000256" key="2">
    <source>
        <dbReference type="ARBA" id="ARBA00012980"/>
    </source>
</evidence>
<reference evidence="13 15" key="1">
    <citation type="submission" date="2018-11" db="EMBL/GenBank/DDBJ databases">
        <title>Genome sequence of Mycoplasma struthionis sp. nov.</title>
        <authorList>
            <person name="Spergser J."/>
        </authorList>
    </citation>
    <scope>NUCLEOTIDE SEQUENCE [LARGE SCALE GENOMIC DNA]</scope>
    <source>
        <strain evidence="13 15">237IA</strain>
    </source>
</reference>
<dbReference type="SUPFAM" id="SSF52540">
    <property type="entry name" value="P-loop containing nucleoside triphosphate hydrolases"/>
    <property type="match status" value="1"/>
</dbReference>
<evidence type="ECO:0000313" key="14">
    <source>
        <dbReference type="EMBL" id="TPI01162.1"/>
    </source>
</evidence>
<gene>
    <name evidence="11 13" type="primary">tmk</name>
    <name evidence="13" type="ORF">EGN60_03155</name>
    <name evidence="14" type="ORF">FJM01_03030</name>
</gene>
<proteinExistence type="inferred from homology"/>
<keyword evidence="5 11" id="KW-0545">Nucleotide biosynthesis</keyword>
<dbReference type="CDD" id="cd01672">
    <property type="entry name" value="TMPK"/>
    <property type="match status" value="1"/>
</dbReference>
<dbReference type="GO" id="GO:0005737">
    <property type="term" value="C:cytoplasm"/>
    <property type="evidence" value="ECO:0007669"/>
    <property type="project" value="TreeGrafter"/>
</dbReference>
<keyword evidence="6 11" id="KW-0547">Nucleotide-binding</keyword>
<sequence length="214" mass="24737">MLDKKTGKFIVIEGMDGSGKSTIISMLKDEFVRLKRDDVIFTREPGSAFSKEAEKIRQFILDNENSFSNMVDALLFATSRRLNLEKGIWPALKENKIVISDRYWTSSYVYQGVLGTMGLEKVKILNEIATDNTKPDFIIFFDLDPKTSVQRITQNRDIIDRLETTDVAYYEKLRDAYKLVMQNDDSKYYVIDANCTIVELYEKVVDIFKKHGVL</sequence>
<evidence type="ECO:0000256" key="5">
    <source>
        <dbReference type="ARBA" id="ARBA00022727"/>
    </source>
</evidence>
<dbReference type="AlphaFoldDB" id="A0A3G8LHB0"/>
<dbReference type="KEGG" id="mstr:EGN60_03155"/>
<evidence type="ECO:0000256" key="8">
    <source>
        <dbReference type="ARBA" id="ARBA00022840"/>
    </source>
</evidence>
<protein>
    <recommendedName>
        <fullName evidence="3 11">Thymidylate kinase</fullName>
        <ecNumber evidence="2 11">2.7.4.9</ecNumber>
    </recommendedName>
    <alternativeName>
        <fullName evidence="11">dTMP kinase</fullName>
    </alternativeName>
</protein>
<dbReference type="HAMAP" id="MF_00165">
    <property type="entry name" value="Thymidylate_kinase"/>
    <property type="match status" value="1"/>
</dbReference>
<evidence type="ECO:0000256" key="10">
    <source>
        <dbReference type="ARBA" id="ARBA00057735"/>
    </source>
</evidence>
<evidence type="ECO:0000256" key="11">
    <source>
        <dbReference type="HAMAP-Rule" id="MF_00165"/>
    </source>
</evidence>
<dbReference type="EC" id="2.7.4.9" evidence="2 11"/>
<dbReference type="OrthoDB" id="9774907at2"/>
<dbReference type="PANTHER" id="PTHR10344">
    <property type="entry name" value="THYMIDYLATE KINASE"/>
    <property type="match status" value="1"/>
</dbReference>
<dbReference type="PROSITE" id="PS01331">
    <property type="entry name" value="THYMIDYLATE_KINASE"/>
    <property type="match status" value="1"/>
</dbReference>
<organism evidence="13 15">
    <name type="scientific">Mycoplasma struthionis</name>
    <dbReference type="NCBI Taxonomy" id="538220"/>
    <lineage>
        <taxon>Bacteria</taxon>
        <taxon>Bacillati</taxon>
        <taxon>Mycoplasmatota</taxon>
        <taxon>Mollicutes</taxon>
        <taxon>Mycoplasmataceae</taxon>
        <taxon>Mycoplasma</taxon>
    </lineage>
</organism>
<evidence type="ECO:0000256" key="7">
    <source>
        <dbReference type="ARBA" id="ARBA00022777"/>
    </source>
</evidence>
<comment type="function">
    <text evidence="10 11">Phosphorylation of dTMP to form dTDP in both de novo and salvage pathways of dTTP synthesis.</text>
</comment>
<accession>A0A3G8LHB0</accession>
<dbReference type="NCBIfam" id="TIGR00041">
    <property type="entry name" value="DTMP_kinase"/>
    <property type="match status" value="1"/>
</dbReference>
<keyword evidence="4 11" id="KW-0808">Transferase</keyword>
<comment type="similarity">
    <text evidence="1 11">Belongs to the thymidylate kinase family.</text>
</comment>
<evidence type="ECO:0000256" key="3">
    <source>
        <dbReference type="ARBA" id="ARBA00017144"/>
    </source>
</evidence>
<dbReference type="EMBL" id="VFSY01000029">
    <property type="protein sequence ID" value="TPI01162.1"/>
    <property type="molecule type" value="Genomic_DNA"/>
</dbReference>
<dbReference type="GO" id="GO:0006235">
    <property type="term" value="P:dTTP biosynthetic process"/>
    <property type="evidence" value="ECO:0007669"/>
    <property type="project" value="UniProtKB-UniRule"/>
</dbReference>
<dbReference type="GO" id="GO:0005524">
    <property type="term" value="F:ATP binding"/>
    <property type="evidence" value="ECO:0007669"/>
    <property type="project" value="UniProtKB-UniRule"/>
</dbReference>
<dbReference type="InterPro" id="IPR039430">
    <property type="entry name" value="Thymidylate_kin-like_dom"/>
</dbReference>
<reference evidence="14 16" key="2">
    <citation type="submission" date="2019-06" db="EMBL/GenBank/DDBJ databases">
        <title>A comparative genomics study of ostrich specific Mycoplasmas.</title>
        <authorList>
            <person name="Botes A."/>
            <person name="Nel T."/>
        </authorList>
    </citation>
    <scope>NUCLEOTIDE SEQUENCE [LARGE SCALE GENOMIC DNA]</scope>
    <source>
        <strain evidence="14 16">Ms01</strain>
    </source>
</reference>
<dbReference type="Pfam" id="PF02223">
    <property type="entry name" value="Thymidylate_kin"/>
    <property type="match status" value="1"/>
</dbReference>
<dbReference type="RefSeq" id="WP_124724614.1">
    <property type="nucleotide sequence ID" value="NZ_CP034044.1"/>
</dbReference>
<evidence type="ECO:0000256" key="9">
    <source>
        <dbReference type="ARBA" id="ARBA00048743"/>
    </source>
</evidence>
<dbReference type="InterPro" id="IPR018095">
    <property type="entry name" value="Thymidylate_kin_CS"/>
</dbReference>
<evidence type="ECO:0000313" key="13">
    <source>
        <dbReference type="EMBL" id="AZG68921.1"/>
    </source>
</evidence>
<dbReference type="Proteomes" id="UP000317904">
    <property type="component" value="Unassembled WGS sequence"/>
</dbReference>
<evidence type="ECO:0000256" key="6">
    <source>
        <dbReference type="ARBA" id="ARBA00022741"/>
    </source>
</evidence>
<evidence type="ECO:0000256" key="4">
    <source>
        <dbReference type="ARBA" id="ARBA00022679"/>
    </source>
</evidence>
<dbReference type="GO" id="GO:0004798">
    <property type="term" value="F:dTMP kinase activity"/>
    <property type="evidence" value="ECO:0007669"/>
    <property type="project" value="UniProtKB-UniRule"/>
</dbReference>
<dbReference type="Proteomes" id="UP000275883">
    <property type="component" value="Chromosome"/>
</dbReference>
<feature type="domain" description="Thymidylate kinase-like" evidence="12">
    <location>
        <begin position="12"/>
        <end position="200"/>
    </location>
</feature>
<name>A0A3G8LHB0_9MOLU</name>
<keyword evidence="8 11" id="KW-0067">ATP-binding</keyword>
<accession>A0A502M1W1</accession>
<keyword evidence="7 11" id="KW-0418">Kinase</keyword>